<feature type="transmembrane region" description="Helical" evidence="2">
    <location>
        <begin position="66"/>
        <end position="89"/>
    </location>
</feature>
<name>A0A2N6PJ67_9MICO</name>
<gene>
    <name evidence="3" type="ORF">CJ198_05295</name>
</gene>
<feature type="region of interest" description="Disordered" evidence="1">
    <location>
        <begin position="27"/>
        <end position="55"/>
    </location>
</feature>
<dbReference type="EMBL" id="PNFZ01000002">
    <property type="protein sequence ID" value="PMB98726.1"/>
    <property type="molecule type" value="Genomic_DNA"/>
</dbReference>
<protein>
    <submittedName>
        <fullName evidence="3">Uncharacterized protein</fullName>
    </submittedName>
</protein>
<dbReference type="AlphaFoldDB" id="A0A2N6PJ67"/>
<reference evidence="3 4" key="1">
    <citation type="submission" date="2017-09" db="EMBL/GenBank/DDBJ databases">
        <title>Bacterial strain isolated from the female urinary microbiota.</title>
        <authorList>
            <person name="Thomas-White K."/>
            <person name="Kumar N."/>
            <person name="Forster S."/>
            <person name="Putonti C."/>
            <person name="Lawley T."/>
            <person name="Wolfe A.J."/>
        </authorList>
    </citation>
    <scope>NUCLEOTIDE SEQUENCE [LARGE SCALE GENOMIC DNA]</scope>
    <source>
        <strain evidence="3 4">UMB0680</strain>
    </source>
</reference>
<evidence type="ECO:0000256" key="2">
    <source>
        <dbReference type="SAM" id="Phobius"/>
    </source>
</evidence>
<dbReference type="Proteomes" id="UP000235703">
    <property type="component" value="Unassembled WGS sequence"/>
</dbReference>
<evidence type="ECO:0000313" key="3">
    <source>
        <dbReference type="EMBL" id="PMB98726.1"/>
    </source>
</evidence>
<keyword evidence="2" id="KW-0472">Membrane</keyword>
<keyword evidence="4" id="KW-1185">Reference proteome</keyword>
<sequence length="117" mass="11185">MRRADRAADPDAACPGAWQARQGPACPVAAGEEGTGCPPAADAGEGAHPGAGPDVQVPDAPVAADLIAAVLIAVELVVEALAAVVVLVCRVPAACQPVAARVPGGGVLLPGSAAVGL</sequence>
<organism evidence="3 4">
    <name type="scientific">Brevibacterium luteolum</name>
    <dbReference type="NCBI Taxonomy" id="199591"/>
    <lineage>
        <taxon>Bacteria</taxon>
        <taxon>Bacillati</taxon>
        <taxon>Actinomycetota</taxon>
        <taxon>Actinomycetes</taxon>
        <taxon>Micrococcales</taxon>
        <taxon>Brevibacteriaceae</taxon>
        <taxon>Brevibacterium</taxon>
    </lineage>
</organism>
<evidence type="ECO:0000313" key="4">
    <source>
        <dbReference type="Proteomes" id="UP000235703"/>
    </source>
</evidence>
<proteinExistence type="predicted"/>
<accession>A0A2N6PJ67</accession>
<comment type="caution">
    <text evidence="3">The sequence shown here is derived from an EMBL/GenBank/DDBJ whole genome shotgun (WGS) entry which is preliminary data.</text>
</comment>
<keyword evidence="2" id="KW-0812">Transmembrane</keyword>
<keyword evidence="2" id="KW-1133">Transmembrane helix</keyword>
<evidence type="ECO:0000256" key="1">
    <source>
        <dbReference type="SAM" id="MobiDB-lite"/>
    </source>
</evidence>